<organism evidence="1">
    <name type="scientific">Alsobacter sp. KACC 23698</name>
    <dbReference type="NCBI Taxonomy" id="3149229"/>
    <lineage>
        <taxon>Bacteria</taxon>
        <taxon>Pseudomonadati</taxon>
        <taxon>Pseudomonadota</taxon>
        <taxon>Alphaproteobacteria</taxon>
        <taxon>Hyphomicrobiales</taxon>
        <taxon>Alsobacteraceae</taxon>
        <taxon>Alsobacter</taxon>
    </lineage>
</organism>
<sequence length="79" mass="8193">MRCSTRSNLDVHVLDSVAAPAVDSPQKDGLGFAELGELLRALLAGPALGMQVTIYDPDRDPDAVAGRALVDCLTTALAS</sequence>
<dbReference type="AlphaFoldDB" id="A0AAU7JEB7"/>
<dbReference type="RefSeq" id="WP_406855250.1">
    <property type="nucleotide sequence ID" value="NZ_CP157484.1"/>
</dbReference>
<dbReference type="GO" id="GO:0046872">
    <property type="term" value="F:metal ion binding"/>
    <property type="evidence" value="ECO:0007669"/>
    <property type="project" value="InterPro"/>
</dbReference>
<dbReference type="Gene3D" id="3.40.800.10">
    <property type="entry name" value="Ureohydrolase domain"/>
    <property type="match status" value="1"/>
</dbReference>
<dbReference type="GO" id="GO:0016813">
    <property type="term" value="F:hydrolase activity, acting on carbon-nitrogen (but not peptide) bonds, in linear amidines"/>
    <property type="evidence" value="ECO:0007669"/>
    <property type="project" value="UniProtKB-ARBA"/>
</dbReference>
<protein>
    <submittedName>
        <fullName evidence="1">Arginase family protein</fullName>
    </submittedName>
</protein>
<accession>A0AAU7JEB7</accession>
<dbReference type="EMBL" id="CP157484">
    <property type="protein sequence ID" value="XBO38414.1"/>
    <property type="molecule type" value="Genomic_DNA"/>
</dbReference>
<dbReference type="SUPFAM" id="SSF52768">
    <property type="entry name" value="Arginase/deacetylase"/>
    <property type="match status" value="1"/>
</dbReference>
<reference evidence="1" key="1">
    <citation type="submission" date="2024-05" db="EMBL/GenBank/DDBJ databases">
        <authorList>
            <person name="Kim S."/>
            <person name="Heo J."/>
            <person name="Choi H."/>
            <person name="Choi Y."/>
            <person name="Kwon S.-W."/>
            <person name="Kim Y."/>
        </authorList>
    </citation>
    <scope>NUCLEOTIDE SEQUENCE</scope>
    <source>
        <strain evidence="1">KACC 23698</strain>
    </source>
</reference>
<name>A0AAU7JEB7_9HYPH</name>
<dbReference type="Pfam" id="PF00491">
    <property type="entry name" value="Arginase"/>
    <property type="match status" value="1"/>
</dbReference>
<dbReference type="InterPro" id="IPR023696">
    <property type="entry name" value="Ureohydrolase_dom_sf"/>
</dbReference>
<gene>
    <name evidence="1" type="ORF">ABEG18_22355</name>
</gene>
<proteinExistence type="predicted"/>
<dbReference type="InterPro" id="IPR006035">
    <property type="entry name" value="Ureohydrolase"/>
</dbReference>
<evidence type="ECO:0000313" key="1">
    <source>
        <dbReference type="EMBL" id="XBO38414.1"/>
    </source>
</evidence>